<evidence type="ECO:0000256" key="5">
    <source>
        <dbReference type="PROSITE-ProRule" id="PRU00309"/>
    </source>
</evidence>
<dbReference type="Gene3D" id="6.20.210.20">
    <property type="entry name" value="THAP domain"/>
    <property type="match status" value="1"/>
</dbReference>
<accession>A0A1Y1NJG2</accession>
<dbReference type="SUPFAM" id="SSF57716">
    <property type="entry name" value="Glucocorticoid receptor-like (DNA-binding domain)"/>
    <property type="match status" value="1"/>
</dbReference>
<keyword evidence="2 5" id="KW-0863">Zinc-finger</keyword>
<evidence type="ECO:0000256" key="4">
    <source>
        <dbReference type="ARBA" id="ARBA00023125"/>
    </source>
</evidence>
<evidence type="ECO:0000256" key="2">
    <source>
        <dbReference type="ARBA" id="ARBA00022771"/>
    </source>
</evidence>
<evidence type="ECO:0000313" key="7">
    <source>
        <dbReference type="EMBL" id="JAV98062.1"/>
    </source>
</evidence>
<dbReference type="AlphaFoldDB" id="A0A1Y1NJG2"/>
<dbReference type="GO" id="GO:0043565">
    <property type="term" value="F:sequence-specific DNA binding"/>
    <property type="evidence" value="ECO:0007669"/>
    <property type="project" value="InterPro"/>
</dbReference>
<dbReference type="InterPro" id="IPR038441">
    <property type="entry name" value="THAP_Znf_sf"/>
</dbReference>
<sequence>MRCSVVECTTANGSKQFSSNLMFFRFPNDQNIQKRWVLACNRPGHINVKTARVCSKHFDESSYERNLRFELLGYTARNRRLLKPDAVPFLNLPLENSKDVKGESARTSRINKRNRSKLVETLLQTR</sequence>
<dbReference type="InterPro" id="IPR026516">
    <property type="entry name" value="THAP1/10"/>
</dbReference>
<dbReference type="EMBL" id="GEZM01001216">
    <property type="protein sequence ID" value="JAV98062.1"/>
    <property type="molecule type" value="Transcribed_RNA"/>
</dbReference>
<dbReference type="PANTHER" id="PTHR46600">
    <property type="entry name" value="THAP DOMAIN-CONTAINING"/>
    <property type="match status" value="1"/>
</dbReference>
<keyword evidence="1" id="KW-0479">Metal-binding</keyword>
<keyword evidence="4 5" id="KW-0238">DNA-binding</keyword>
<dbReference type="PROSITE" id="PS50950">
    <property type="entry name" value="ZF_THAP"/>
    <property type="match status" value="1"/>
</dbReference>
<dbReference type="Pfam" id="PF05485">
    <property type="entry name" value="THAP"/>
    <property type="match status" value="1"/>
</dbReference>
<dbReference type="PANTHER" id="PTHR46600:SF11">
    <property type="entry name" value="THAP DOMAIN-CONTAINING PROTEIN 10"/>
    <property type="match status" value="1"/>
</dbReference>
<dbReference type="GO" id="GO:0008270">
    <property type="term" value="F:zinc ion binding"/>
    <property type="evidence" value="ECO:0007669"/>
    <property type="project" value="UniProtKB-KW"/>
</dbReference>
<keyword evidence="3" id="KW-0862">Zinc</keyword>
<organism evidence="7">
    <name type="scientific">Photinus pyralis</name>
    <name type="common">Common eastern firefly</name>
    <name type="synonym">Lampyris pyralis</name>
    <dbReference type="NCBI Taxonomy" id="7054"/>
    <lineage>
        <taxon>Eukaryota</taxon>
        <taxon>Metazoa</taxon>
        <taxon>Ecdysozoa</taxon>
        <taxon>Arthropoda</taxon>
        <taxon>Hexapoda</taxon>
        <taxon>Insecta</taxon>
        <taxon>Pterygota</taxon>
        <taxon>Neoptera</taxon>
        <taxon>Endopterygota</taxon>
        <taxon>Coleoptera</taxon>
        <taxon>Polyphaga</taxon>
        <taxon>Elateriformia</taxon>
        <taxon>Elateroidea</taxon>
        <taxon>Lampyridae</taxon>
        <taxon>Lampyrinae</taxon>
        <taxon>Photinus</taxon>
    </lineage>
</organism>
<evidence type="ECO:0000256" key="1">
    <source>
        <dbReference type="ARBA" id="ARBA00022723"/>
    </source>
</evidence>
<dbReference type="SMART" id="SM00692">
    <property type="entry name" value="DM3"/>
    <property type="match status" value="1"/>
</dbReference>
<dbReference type="SMART" id="SM00980">
    <property type="entry name" value="THAP"/>
    <property type="match status" value="1"/>
</dbReference>
<evidence type="ECO:0000259" key="6">
    <source>
        <dbReference type="PROSITE" id="PS50950"/>
    </source>
</evidence>
<evidence type="ECO:0000256" key="3">
    <source>
        <dbReference type="ARBA" id="ARBA00022833"/>
    </source>
</evidence>
<name>A0A1Y1NJG2_PHOPY</name>
<dbReference type="InterPro" id="IPR006612">
    <property type="entry name" value="THAP_Znf"/>
</dbReference>
<proteinExistence type="predicted"/>
<protein>
    <recommendedName>
        <fullName evidence="6">THAP-type domain-containing protein</fullName>
    </recommendedName>
</protein>
<feature type="domain" description="THAP-type" evidence="6">
    <location>
        <begin position="1"/>
        <end position="91"/>
    </location>
</feature>
<reference evidence="7" key="1">
    <citation type="journal article" date="2016" name="Sci. Rep.">
        <title>Molecular characterization of firefly nuptial gifts: a multi-omics approach sheds light on postcopulatory sexual selection.</title>
        <authorList>
            <person name="Al-Wathiqui N."/>
            <person name="Fallon T.R."/>
            <person name="South A."/>
            <person name="Weng J.K."/>
            <person name="Lewis S.M."/>
        </authorList>
    </citation>
    <scope>NUCLEOTIDE SEQUENCE</scope>
</reference>